<dbReference type="AlphaFoldDB" id="A0A2W1BEQ4"/>
<keyword evidence="1" id="KW-0732">Signal</keyword>
<protein>
    <submittedName>
        <fullName evidence="2">Uncharacterized protein</fullName>
    </submittedName>
</protein>
<dbReference type="EMBL" id="KZ150096">
    <property type="protein sequence ID" value="PZC73602.1"/>
    <property type="molecule type" value="Genomic_DNA"/>
</dbReference>
<sequence length="122" mass="13091">MFFKIVILVSLLNYGVSVLNEEFEDAAASSGNAPFFELPCMVVGGTCARSVACPKGTKVSAKGLCPVQQEHGMECCRPTLVEMRCSSKGGECVSSFFKCPISLRISEATDCAKDQTCCVYVK</sequence>
<name>A0A2W1BEQ4_HELAM</name>
<evidence type="ECO:0000256" key="1">
    <source>
        <dbReference type="SAM" id="SignalP"/>
    </source>
</evidence>
<dbReference type="Proteomes" id="UP000249218">
    <property type="component" value="Unassembled WGS sequence"/>
</dbReference>
<feature type="chain" id="PRO_5016054290" evidence="1">
    <location>
        <begin position="18"/>
        <end position="122"/>
    </location>
</feature>
<organism evidence="2 3">
    <name type="scientific">Helicoverpa armigera</name>
    <name type="common">Cotton bollworm</name>
    <name type="synonym">Heliothis armigera</name>
    <dbReference type="NCBI Taxonomy" id="29058"/>
    <lineage>
        <taxon>Eukaryota</taxon>
        <taxon>Metazoa</taxon>
        <taxon>Ecdysozoa</taxon>
        <taxon>Arthropoda</taxon>
        <taxon>Hexapoda</taxon>
        <taxon>Insecta</taxon>
        <taxon>Pterygota</taxon>
        <taxon>Neoptera</taxon>
        <taxon>Endopterygota</taxon>
        <taxon>Lepidoptera</taxon>
        <taxon>Glossata</taxon>
        <taxon>Ditrysia</taxon>
        <taxon>Noctuoidea</taxon>
        <taxon>Noctuidae</taxon>
        <taxon>Heliothinae</taxon>
        <taxon>Helicoverpa</taxon>
    </lineage>
</organism>
<dbReference type="OMA" id="NGEVCCV"/>
<dbReference type="OrthoDB" id="6332063at2759"/>
<evidence type="ECO:0000313" key="3">
    <source>
        <dbReference type="Proteomes" id="UP000249218"/>
    </source>
</evidence>
<accession>A0A2W1BEQ4</accession>
<reference evidence="2 3" key="1">
    <citation type="journal article" date="2017" name="BMC Biol.">
        <title>Genomic innovations, transcriptional plasticity and gene loss underlying the evolution and divergence of two highly polyphagous and invasive Helicoverpa pest species.</title>
        <authorList>
            <person name="Pearce S.L."/>
            <person name="Clarke D.F."/>
            <person name="East P.D."/>
            <person name="Elfekih S."/>
            <person name="Gordon K.H."/>
            <person name="Jermiin L.S."/>
            <person name="McGaughran A."/>
            <person name="Oakeshott J.G."/>
            <person name="Papanikolaou A."/>
            <person name="Perera O.P."/>
            <person name="Rane R.V."/>
            <person name="Richards S."/>
            <person name="Tay W.T."/>
            <person name="Walsh T.K."/>
            <person name="Anderson A."/>
            <person name="Anderson C.J."/>
            <person name="Asgari S."/>
            <person name="Board P.G."/>
            <person name="Bretschneider A."/>
            <person name="Campbell P.M."/>
            <person name="Chertemps T."/>
            <person name="Christeller J.T."/>
            <person name="Coppin C.W."/>
            <person name="Downes S.J."/>
            <person name="Duan G."/>
            <person name="Farnsworth C.A."/>
            <person name="Good R.T."/>
            <person name="Han L.B."/>
            <person name="Han Y.C."/>
            <person name="Hatje K."/>
            <person name="Horne I."/>
            <person name="Huang Y.P."/>
            <person name="Hughes D.S."/>
            <person name="Jacquin-Joly E."/>
            <person name="James W."/>
            <person name="Jhangiani S."/>
            <person name="Kollmar M."/>
            <person name="Kuwar S.S."/>
            <person name="Li S."/>
            <person name="Liu N.Y."/>
            <person name="Maibeche M.T."/>
            <person name="Miller J.R."/>
            <person name="Montagne N."/>
            <person name="Perry T."/>
            <person name="Qu J."/>
            <person name="Song S.V."/>
            <person name="Sutton G.G."/>
            <person name="Vogel H."/>
            <person name="Walenz B.P."/>
            <person name="Xu W."/>
            <person name="Zhang H.J."/>
            <person name="Zou Z."/>
            <person name="Batterham P."/>
            <person name="Edwards O.R."/>
            <person name="Feyereisen R."/>
            <person name="Gibbs R.A."/>
            <person name="Heckel D.G."/>
            <person name="McGrath A."/>
            <person name="Robin C."/>
            <person name="Scherer S.E."/>
            <person name="Worley K.C."/>
            <person name="Wu Y.D."/>
        </authorList>
    </citation>
    <scope>NUCLEOTIDE SEQUENCE [LARGE SCALE GENOMIC DNA]</scope>
    <source>
        <strain evidence="2">Harm_GR_Male_#8</strain>
        <tissue evidence="2">Whole organism</tissue>
    </source>
</reference>
<keyword evidence="3" id="KW-1185">Reference proteome</keyword>
<gene>
    <name evidence="2" type="primary">HaOG209047</name>
    <name evidence="2" type="ORF">B5X24_HaOG209047</name>
</gene>
<proteinExistence type="predicted"/>
<feature type="signal peptide" evidence="1">
    <location>
        <begin position="1"/>
        <end position="17"/>
    </location>
</feature>
<evidence type="ECO:0000313" key="2">
    <source>
        <dbReference type="EMBL" id="PZC73602.1"/>
    </source>
</evidence>